<feature type="domain" description="USP" evidence="2">
    <location>
        <begin position="1"/>
        <end position="793"/>
    </location>
</feature>
<evidence type="ECO:0000259" key="2">
    <source>
        <dbReference type="PROSITE" id="PS50235"/>
    </source>
</evidence>
<evidence type="ECO:0000313" key="4">
    <source>
        <dbReference type="Proteomes" id="UP001186944"/>
    </source>
</evidence>
<dbReference type="InterPro" id="IPR018200">
    <property type="entry name" value="USP_CS"/>
</dbReference>
<feature type="non-terminal residue" evidence="3">
    <location>
        <position position="1"/>
    </location>
</feature>
<feature type="region of interest" description="Disordered" evidence="1">
    <location>
        <begin position="308"/>
        <end position="360"/>
    </location>
</feature>
<dbReference type="Pfam" id="PF00443">
    <property type="entry name" value="UCH"/>
    <property type="match status" value="1"/>
</dbReference>
<dbReference type="CDD" id="cd02257">
    <property type="entry name" value="Peptidase_C19"/>
    <property type="match status" value="2"/>
</dbReference>
<name>A0AA89BI48_PINIB</name>
<evidence type="ECO:0000256" key="1">
    <source>
        <dbReference type="SAM" id="MobiDB-lite"/>
    </source>
</evidence>
<dbReference type="EMBL" id="VSWD01000014">
    <property type="protein sequence ID" value="KAK3083221.1"/>
    <property type="molecule type" value="Genomic_DNA"/>
</dbReference>
<feature type="compositionally biased region" description="Basic and acidic residues" evidence="1">
    <location>
        <begin position="332"/>
        <end position="348"/>
    </location>
</feature>
<feature type="compositionally biased region" description="Basic and acidic residues" evidence="1">
    <location>
        <begin position="115"/>
        <end position="125"/>
    </location>
</feature>
<dbReference type="PROSITE" id="PS00973">
    <property type="entry name" value="USP_2"/>
    <property type="match status" value="1"/>
</dbReference>
<dbReference type="PANTHER" id="PTHR24006:SF915">
    <property type="entry name" value="UBIQUITIN CARBOXYL-TERMINAL HYDROLASE-RELATED"/>
    <property type="match status" value="1"/>
</dbReference>
<dbReference type="Gene3D" id="3.90.70.10">
    <property type="entry name" value="Cysteine proteinases"/>
    <property type="match status" value="2"/>
</dbReference>
<dbReference type="SUPFAM" id="SSF54001">
    <property type="entry name" value="Cysteine proteinases"/>
    <property type="match status" value="1"/>
</dbReference>
<protein>
    <recommendedName>
        <fullName evidence="2">USP domain-containing protein</fullName>
    </recommendedName>
</protein>
<dbReference type="Proteomes" id="UP001186944">
    <property type="component" value="Unassembled WGS sequence"/>
</dbReference>
<sequence length="871" mass="99172">FSNLGNTCYMNAILQSLFSLDPFTMDVFIGSNKLLRSLPQSSLYSSLHKLLSSRKRWLPELTRKEYLRNVKSAISGSAKRFLGYQQHDAHEFLGQVLDQLKDEVLKVNNSTPSPQREESDREGRSQEVINPTSQSFEFEVEHTISCTECGEEVNKTEQFNDVSLEMPRRRHSSKQCTLQNALDLFFKKEKLEYRCEKCGCKNSEVKHKFTKLPRVLILHLKRYSYCSTATFQVKMLQGIHINKYLTLESHCTEATRPPFPTLLPEIKSYSSLGLVTKEEDPEENKEDSLTPRRRLNLSSGFKFKKTRPLSEINTDEGDSTRPDTSTPYKRIRLSDKDEFEKTEEKKPSDMISLLDDDPDPELTKALELSLQESRNKSESFDEVDGGTEVDYKKALEMSRLESDGTSNIDHDYNSSIHTMSEEEQLRLAIEESMRDWEKSAAIIEEKQRAMDKSRNKKGEVLTSSSGNICQENSISHTQGTCVESGNNVNRTLDVNSNKCESDHQDIDSSRTCATSDRMSSEGCLELASESVISKSDEDSRISEQSSKYFKNVDSEVSLCSSPERTKKCREVGFKMAKLREKCSPGKFVSDCFSLPGGAKGDADLQIIEGSESEDKEECGDRVVIGEDDIEPDGDSTRSDESQVCDDTKSTVKHATEHHSDKDVPETNETELQLFCGEEDVIQLLDDWPDNKENEQPADIAMDTSNEDVHFGNYIDDLPEVDNEKGDLPYSYRLVSIVNHIGSSSIAGHYVSDVFSIQKQAWFSCDDNHVTKMAESEIRERRERSGYIFFYLSNCFFTYIYNLQYLDVHYSTWMCTTVPGCALQYLDVHYSAWMCTTVPGCALQYLDVHFSTWMCTTVPGCALQYLDMHYQC</sequence>
<dbReference type="GO" id="GO:0005634">
    <property type="term" value="C:nucleus"/>
    <property type="evidence" value="ECO:0007669"/>
    <property type="project" value="TreeGrafter"/>
</dbReference>
<dbReference type="PANTHER" id="PTHR24006">
    <property type="entry name" value="UBIQUITIN CARBOXYL-TERMINAL HYDROLASE"/>
    <property type="match status" value="1"/>
</dbReference>
<dbReference type="AlphaFoldDB" id="A0AA89BI48"/>
<comment type="caution">
    <text evidence="3">The sequence shown here is derived from an EMBL/GenBank/DDBJ whole genome shotgun (WGS) entry which is preliminary data.</text>
</comment>
<dbReference type="InterPro" id="IPR050164">
    <property type="entry name" value="Peptidase_C19"/>
</dbReference>
<organism evidence="3 4">
    <name type="scientific">Pinctada imbricata</name>
    <name type="common">Atlantic pearl-oyster</name>
    <name type="synonym">Pinctada martensii</name>
    <dbReference type="NCBI Taxonomy" id="66713"/>
    <lineage>
        <taxon>Eukaryota</taxon>
        <taxon>Metazoa</taxon>
        <taxon>Spiralia</taxon>
        <taxon>Lophotrochozoa</taxon>
        <taxon>Mollusca</taxon>
        <taxon>Bivalvia</taxon>
        <taxon>Autobranchia</taxon>
        <taxon>Pteriomorphia</taxon>
        <taxon>Pterioida</taxon>
        <taxon>Pterioidea</taxon>
        <taxon>Pteriidae</taxon>
        <taxon>Pinctada</taxon>
    </lineage>
</organism>
<dbReference type="GO" id="GO:0004843">
    <property type="term" value="F:cysteine-type deubiquitinase activity"/>
    <property type="evidence" value="ECO:0007669"/>
    <property type="project" value="InterPro"/>
</dbReference>
<evidence type="ECO:0000313" key="3">
    <source>
        <dbReference type="EMBL" id="KAK3083221.1"/>
    </source>
</evidence>
<dbReference type="InterPro" id="IPR038765">
    <property type="entry name" value="Papain-like_cys_pep_sf"/>
</dbReference>
<feature type="region of interest" description="Disordered" evidence="1">
    <location>
        <begin position="108"/>
        <end position="128"/>
    </location>
</feature>
<dbReference type="GO" id="GO:0000082">
    <property type="term" value="P:G1/S transition of mitotic cell cycle"/>
    <property type="evidence" value="ECO:0007669"/>
    <property type="project" value="TreeGrafter"/>
</dbReference>
<reference evidence="3" key="1">
    <citation type="submission" date="2019-08" db="EMBL/GenBank/DDBJ databases">
        <title>The improved chromosome-level genome for the pearl oyster Pinctada fucata martensii using PacBio sequencing and Hi-C.</title>
        <authorList>
            <person name="Zheng Z."/>
        </authorList>
    </citation>
    <scope>NUCLEOTIDE SEQUENCE</scope>
    <source>
        <strain evidence="3">ZZ-2019</strain>
        <tissue evidence="3">Adductor muscle</tissue>
    </source>
</reference>
<dbReference type="GO" id="GO:0016579">
    <property type="term" value="P:protein deubiquitination"/>
    <property type="evidence" value="ECO:0007669"/>
    <property type="project" value="InterPro"/>
</dbReference>
<dbReference type="PROSITE" id="PS50330">
    <property type="entry name" value="UIM"/>
    <property type="match status" value="1"/>
</dbReference>
<dbReference type="PROSITE" id="PS50235">
    <property type="entry name" value="USP_3"/>
    <property type="match status" value="1"/>
</dbReference>
<feature type="compositionally biased region" description="Basic and acidic residues" evidence="1">
    <location>
        <begin position="634"/>
        <end position="664"/>
    </location>
</feature>
<dbReference type="GO" id="GO:0005829">
    <property type="term" value="C:cytosol"/>
    <property type="evidence" value="ECO:0007669"/>
    <property type="project" value="TreeGrafter"/>
</dbReference>
<dbReference type="SMART" id="SM00726">
    <property type="entry name" value="UIM"/>
    <property type="match status" value="3"/>
</dbReference>
<feature type="region of interest" description="Disordered" evidence="1">
    <location>
        <begin position="625"/>
        <end position="667"/>
    </location>
</feature>
<proteinExistence type="predicted"/>
<keyword evidence="4" id="KW-1185">Reference proteome</keyword>
<accession>A0AA89BI48</accession>
<dbReference type="InterPro" id="IPR028889">
    <property type="entry name" value="USP"/>
</dbReference>
<dbReference type="InterPro" id="IPR001394">
    <property type="entry name" value="Peptidase_C19_UCH"/>
</dbReference>
<gene>
    <name evidence="3" type="ORF">FSP39_017155</name>
</gene>
<dbReference type="InterPro" id="IPR003903">
    <property type="entry name" value="UIM_dom"/>
</dbReference>